<dbReference type="InterPro" id="IPR016039">
    <property type="entry name" value="Thiolase-like"/>
</dbReference>
<dbReference type="PANTHER" id="PTHR18919">
    <property type="entry name" value="ACETYL-COA C-ACYLTRANSFERASE"/>
    <property type="match status" value="1"/>
</dbReference>
<dbReference type="InterPro" id="IPR002155">
    <property type="entry name" value="Thiolase"/>
</dbReference>
<sequence length="394" mass="40190">MPKTVILGTARTPIGKLGGALSSVPAVELGGTAMAAALERADVAPEQVDHVVMGQVVQAGVGMIPSRQAQIRAGVPKEISSETINKVCASSVRSAVILDQAIRAGDVEVGLGGGMESMSLAPYLLPGARQGFRLGDVKALDAMQHDGLTNSFTGKAMFVEATEVGAELGLPREELDRYALRSQQRVAAAADAGILAQEIVPVTIKGRKGDTVIDTDEAPRRETTLESLQALPPLVGPEGSHTAGNSPGINDGAASFVLASDAWAAAHGKEALGEIVGHAQSANDFAYLATTPGSAALKALEKAGLTPQDVDLWEINEAFASVAVNSIKMLGIDEDCVNVNGGAIALGHPIAASGARIIGTLVHELRRRGGGLGCVAICSGGGQGDAILIRVPAS</sequence>
<dbReference type="CDD" id="cd00751">
    <property type="entry name" value="thiolase"/>
    <property type="match status" value="1"/>
</dbReference>
<proteinExistence type="inferred from homology"/>
<evidence type="ECO:0000313" key="6">
    <source>
        <dbReference type="EMBL" id="CAB4870545.1"/>
    </source>
</evidence>
<keyword evidence="3" id="KW-0012">Acyltransferase</keyword>
<gene>
    <name evidence="6" type="ORF">UFOPK3423_00716</name>
</gene>
<dbReference type="InterPro" id="IPR020616">
    <property type="entry name" value="Thiolase_N"/>
</dbReference>
<dbReference type="GO" id="GO:0016747">
    <property type="term" value="F:acyltransferase activity, transferring groups other than amino-acyl groups"/>
    <property type="evidence" value="ECO:0007669"/>
    <property type="project" value="InterPro"/>
</dbReference>
<dbReference type="PANTHER" id="PTHR18919:SF107">
    <property type="entry name" value="ACETYL-COA ACETYLTRANSFERASE, CYTOSOLIC"/>
    <property type="match status" value="1"/>
</dbReference>
<evidence type="ECO:0000256" key="2">
    <source>
        <dbReference type="ARBA" id="ARBA00022679"/>
    </source>
</evidence>
<dbReference type="NCBIfam" id="TIGR01930">
    <property type="entry name" value="AcCoA-C-Actrans"/>
    <property type="match status" value="1"/>
</dbReference>
<dbReference type="InterPro" id="IPR020617">
    <property type="entry name" value="Thiolase_C"/>
</dbReference>
<name>A0A6J7DNT2_9ZZZZ</name>
<evidence type="ECO:0000259" key="4">
    <source>
        <dbReference type="Pfam" id="PF00108"/>
    </source>
</evidence>
<feature type="domain" description="Thiolase C-terminal" evidence="5">
    <location>
        <begin position="271"/>
        <end position="390"/>
    </location>
</feature>
<feature type="domain" description="Thiolase N-terminal" evidence="4">
    <location>
        <begin position="5"/>
        <end position="260"/>
    </location>
</feature>
<protein>
    <submittedName>
        <fullName evidence="6">Unannotated protein</fullName>
    </submittedName>
</protein>
<organism evidence="6">
    <name type="scientific">freshwater metagenome</name>
    <dbReference type="NCBI Taxonomy" id="449393"/>
    <lineage>
        <taxon>unclassified sequences</taxon>
        <taxon>metagenomes</taxon>
        <taxon>ecological metagenomes</taxon>
    </lineage>
</organism>
<dbReference type="PROSITE" id="PS00737">
    <property type="entry name" value="THIOLASE_2"/>
    <property type="match status" value="1"/>
</dbReference>
<dbReference type="EMBL" id="CAFBLQ010000061">
    <property type="protein sequence ID" value="CAB4870545.1"/>
    <property type="molecule type" value="Genomic_DNA"/>
</dbReference>
<dbReference type="SUPFAM" id="SSF53901">
    <property type="entry name" value="Thiolase-like"/>
    <property type="match status" value="2"/>
</dbReference>
<evidence type="ECO:0000256" key="1">
    <source>
        <dbReference type="ARBA" id="ARBA00010982"/>
    </source>
</evidence>
<dbReference type="Pfam" id="PF00108">
    <property type="entry name" value="Thiolase_N"/>
    <property type="match status" value="1"/>
</dbReference>
<evidence type="ECO:0000259" key="5">
    <source>
        <dbReference type="Pfam" id="PF02803"/>
    </source>
</evidence>
<dbReference type="Gene3D" id="3.40.47.10">
    <property type="match status" value="2"/>
</dbReference>
<dbReference type="InterPro" id="IPR020613">
    <property type="entry name" value="Thiolase_CS"/>
</dbReference>
<reference evidence="6" key="1">
    <citation type="submission" date="2020-05" db="EMBL/GenBank/DDBJ databases">
        <authorList>
            <person name="Chiriac C."/>
            <person name="Salcher M."/>
            <person name="Ghai R."/>
            <person name="Kavagutti S V."/>
        </authorList>
    </citation>
    <scope>NUCLEOTIDE SEQUENCE</scope>
</reference>
<accession>A0A6J7DNT2</accession>
<dbReference type="AlphaFoldDB" id="A0A6J7DNT2"/>
<dbReference type="PIRSF" id="PIRSF000429">
    <property type="entry name" value="Ac-CoA_Ac_transf"/>
    <property type="match status" value="1"/>
</dbReference>
<evidence type="ECO:0000256" key="3">
    <source>
        <dbReference type="ARBA" id="ARBA00023315"/>
    </source>
</evidence>
<keyword evidence="2" id="KW-0808">Transferase</keyword>
<dbReference type="Pfam" id="PF02803">
    <property type="entry name" value="Thiolase_C"/>
    <property type="match status" value="1"/>
</dbReference>
<comment type="similarity">
    <text evidence="1">Belongs to the thiolase-like superfamily. Thiolase family.</text>
</comment>